<geneLocation type="plasmid" evidence="1 2">
    <name>AZOBR_p1</name>
</geneLocation>
<keyword evidence="1" id="KW-0614">Plasmid</keyword>
<keyword evidence="2" id="KW-1185">Reference proteome</keyword>
<evidence type="ECO:0000313" key="1">
    <source>
        <dbReference type="EMBL" id="CCD00888.1"/>
    </source>
</evidence>
<organism evidence="1 2">
    <name type="scientific">Azospirillum baldaniorum</name>
    <dbReference type="NCBI Taxonomy" id="1064539"/>
    <lineage>
        <taxon>Bacteria</taxon>
        <taxon>Pseudomonadati</taxon>
        <taxon>Pseudomonadota</taxon>
        <taxon>Alphaproteobacteria</taxon>
        <taxon>Rhodospirillales</taxon>
        <taxon>Azospirillaceae</taxon>
        <taxon>Azospirillum</taxon>
    </lineage>
</organism>
<evidence type="ECO:0000313" key="2">
    <source>
        <dbReference type="Proteomes" id="UP000007319"/>
    </source>
</evidence>
<proteinExistence type="predicted"/>
<reference evidence="1 2" key="1">
    <citation type="journal article" date="2011" name="PLoS Genet.">
        <title>Azospirillum genomes reveal transition of bacteria from aquatic to terrestrial environments.</title>
        <authorList>
            <person name="Wisniewski-Dye F."/>
            <person name="Borziak K."/>
            <person name="Khalsa-Moyers G."/>
            <person name="Alexandre G."/>
            <person name="Sukharnikov L.O."/>
            <person name="Wuichet K."/>
            <person name="Hurst G.B."/>
            <person name="McDonald W.H."/>
            <person name="Robertson J.S."/>
            <person name="Barbe V."/>
            <person name="Calteau A."/>
            <person name="Rouy Z."/>
            <person name="Mangenot S."/>
            <person name="Prigent-Combaret C."/>
            <person name="Normand P."/>
            <person name="Boyer M."/>
            <person name="Siguier P."/>
            <person name="Dessaux Y."/>
            <person name="Elmerich C."/>
            <person name="Condemine G."/>
            <person name="Krishnen G."/>
            <person name="Kennedy I."/>
            <person name="Paterson A.H."/>
            <person name="Gonzalez V."/>
            <person name="Mavingui P."/>
            <person name="Zhulin I.B."/>
        </authorList>
    </citation>
    <scope>NUCLEOTIDE SEQUENCE [LARGE SCALE GENOMIC DNA]</scope>
    <source>
        <strain evidence="1 2">Sp245</strain>
    </source>
</reference>
<dbReference type="KEGG" id="abs:AZOBR_p1130111"/>
<dbReference type="Proteomes" id="UP000007319">
    <property type="component" value="Plasmid AZOBR_p1"/>
</dbReference>
<protein>
    <submittedName>
        <fullName evidence="1">Uncharacterized protein</fullName>
    </submittedName>
</protein>
<gene>
    <name evidence="1" type="ORF">AZOBR_p1130111</name>
</gene>
<dbReference type="EMBL" id="HE577328">
    <property type="protein sequence ID" value="CCD00888.1"/>
    <property type="molecule type" value="Genomic_DNA"/>
</dbReference>
<name>A0A9P1NPJ6_9PROT</name>
<dbReference type="AlphaFoldDB" id="A0A9P1NPJ6"/>
<accession>A0A9P1NPJ6</accession>
<sequence>MGFRPATPKEVSGLFLFATSYSSDSG</sequence>